<proteinExistence type="predicted"/>
<dbReference type="EMBL" id="QTSX02003267">
    <property type="protein sequence ID" value="KAJ9071348.1"/>
    <property type="molecule type" value="Genomic_DNA"/>
</dbReference>
<gene>
    <name evidence="1" type="primary">ARB1_2</name>
    <name evidence="1" type="ORF">DSO57_1037822</name>
</gene>
<comment type="caution">
    <text evidence="1">The sequence shown here is derived from an EMBL/GenBank/DDBJ whole genome shotgun (WGS) entry which is preliminary data.</text>
</comment>
<evidence type="ECO:0000313" key="1">
    <source>
        <dbReference type="EMBL" id="KAJ9071348.1"/>
    </source>
</evidence>
<keyword evidence="1" id="KW-0547">Nucleotide-binding</keyword>
<sequence length="206" mass="23398">MDECLYKNLELGVDMDSRVAIVGPNGVGKSTLLKLMTGELQPTAGRVSRHSHLKLAKYSQHSNDQLDTEVTPIDYMRRKFPTEPQEVDHWRRILGRYGLSGNHQTSTISTLSDGLKSRLVFAELALTRPHILLFDEPTNHLDMESIDSLADAINHYEGGMVLVSHDFRLISQVARDIWLCQDKKITLWEEGGIKAYKESLRKKVKI</sequence>
<evidence type="ECO:0000313" key="2">
    <source>
        <dbReference type="Proteomes" id="UP001165960"/>
    </source>
</evidence>
<keyword evidence="2" id="KW-1185">Reference proteome</keyword>
<protein>
    <submittedName>
        <fullName evidence="1">ABC transporter ATP-binding protein arb1</fullName>
    </submittedName>
</protein>
<keyword evidence="1" id="KW-0067">ATP-binding</keyword>
<name>A0ACC2T9I8_9FUNG</name>
<reference evidence="1" key="1">
    <citation type="submission" date="2022-04" db="EMBL/GenBank/DDBJ databases">
        <title>Genome of the entomopathogenic fungus Entomophthora muscae.</title>
        <authorList>
            <person name="Elya C."/>
            <person name="Lovett B.R."/>
            <person name="Lee E."/>
            <person name="Macias A.M."/>
            <person name="Hajek A.E."/>
            <person name="De Bivort B.L."/>
            <person name="Kasson M.T."/>
            <person name="De Fine Licht H.H."/>
            <person name="Stajich J.E."/>
        </authorList>
    </citation>
    <scope>NUCLEOTIDE SEQUENCE</scope>
    <source>
        <strain evidence="1">Berkeley</strain>
    </source>
</reference>
<dbReference type="Proteomes" id="UP001165960">
    <property type="component" value="Unassembled WGS sequence"/>
</dbReference>
<accession>A0ACC2T9I8</accession>
<organism evidence="1 2">
    <name type="scientific">Entomophthora muscae</name>
    <dbReference type="NCBI Taxonomy" id="34485"/>
    <lineage>
        <taxon>Eukaryota</taxon>
        <taxon>Fungi</taxon>
        <taxon>Fungi incertae sedis</taxon>
        <taxon>Zoopagomycota</taxon>
        <taxon>Entomophthoromycotina</taxon>
        <taxon>Entomophthoromycetes</taxon>
        <taxon>Entomophthorales</taxon>
        <taxon>Entomophthoraceae</taxon>
        <taxon>Entomophthora</taxon>
    </lineage>
</organism>